<reference evidence="2 3" key="1">
    <citation type="submission" date="2016-10" db="EMBL/GenBank/DDBJ databases">
        <authorList>
            <person name="de Groot N.N."/>
        </authorList>
    </citation>
    <scope>NUCLEOTIDE SEQUENCE [LARGE SCALE GENOMIC DNA]</scope>
    <source>
        <strain evidence="2 3">CGMCC 1.9157</strain>
    </source>
</reference>
<dbReference type="SUPFAM" id="SSF56349">
    <property type="entry name" value="DNA breaking-rejoining enzymes"/>
    <property type="match status" value="1"/>
</dbReference>
<keyword evidence="3" id="KW-1185">Reference proteome</keyword>
<dbReference type="Gene3D" id="1.10.443.10">
    <property type="entry name" value="Intergrase catalytic core"/>
    <property type="match status" value="1"/>
</dbReference>
<dbReference type="InterPro" id="IPR011010">
    <property type="entry name" value="DNA_brk_join_enz"/>
</dbReference>
<name>A0A1I5NMM4_9HYPH</name>
<evidence type="ECO:0008006" key="4">
    <source>
        <dbReference type="Google" id="ProtNLM"/>
    </source>
</evidence>
<keyword evidence="1" id="KW-0233">DNA recombination</keyword>
<dbReference type="AlphaFoldDB" id="A0A1I5NMM4"/>
<dbReference type="Proteomes" id="UP000199236">
    <property type="component" value="Unassembled WGS sequence"/>
</dbReference>
<dbReference type="GO" id="GO:0015074">
    <property type="term" value="P:DNA integration"/>
    <property type="evidence" value="ECO:0007669"/>
    <property type="project" value="InterPro"/>
</dbReference>
<protein>
    <recommendedName>
        <fullName evidence="4">Phage integrase family protein</fullName>
    </recommendedName>
</protein>
<dbReference type="RefSeq" id="WP_090075788.1">
    <property type="nucleotide sequence ID" value="NZ_FOVR01000036.1"/>
</dbReference>
<dbReference type="EMBL" id="FOVR01000036">
    <property type="protein sequence ID" value="SFP22957.1"/>
    <property type="molecule type" value="Genomic_DNA"/>
</dbReference>
<accession>A0A1I5NMM4</accession>
<dbReference type="GO" id="GO:0003677">
    <property type="term" value="F:DNA binding"/>
    <property type="evidence" value="ECO:0007669"/>
    <property type="project" value="InterPro"/>
</dbReference>
<evidence type="ECO:0000313" key="3">
    <source>
        <dbReference type="Proteomes" id="UP000199236"/>
    </source>
</evidence>
<dbReference type="GO" id="GO:0006310">
    <property type="term" value="P:DNA recombination"/>
    <property type="evidence" value="ECO:0007669"/>
    <property type="project" value="UniProtKB-KW"/>
</dbReference>
<proteinExistence type="predicted"/>
<dbReference type="STRING" id="655353.SAMN04488056_1363"/>
<sequence length="613" mass="70080">MPDISVGSIIPFKPLSTDAELILDQYIAEAQKSPFIAALGIVWSTQTWDLTEVATPDRSGAYVRFTFPELCPRFLDFIKAYVIHEIASNFPRKYQIGKYSAPAKNAKYVQLAMNKFNVSSPVDLTPQILDDAMSLFTGNDNTKEQNRSKVGWFVDVLLKHRMYNRPYKWSPPKQVRNITSRKTKNRLKSKSQDKILSTDELDAVIQLFNRASTQEEKIVGGILALLCCAPMRAEELLLIARDVDIMLDPGDNLQSGLVWRPKKGGIPGLKYVPSGMVDVAKRALKMIKEETQEAHDLATHLMANNPDSVPHEMRAFKHYPFMDEQKTVRIDEALFVYFHGDRPKPIPYNWLARRITTTANAERNLFRKLGILLPDGSIPNINTHKLRHYHNTIAAKCNMSEFDRARWSGRKNMAQNAVYDHETPEELTARIRTKLHGKAPIRVPKIFKEKEFDLTTIREAMHSTSAGWCSRSLRQDPCTMFGACLNCQHLVCVKGAQGKLEYIQRDLERTQNLLQLAQKKKSNGLKLQDRWIDQYKKKIERLTQLTTILSDDTVEDGSFIMLADDPTLVAYNPVIDFLASENRHKLSFVDEDDLVENHGRIDWDSDDLEDDDD</sequence>
<evidence type="ECO:0000313" key="2">
    <source>
        <dbReference type="EMBL" id="SFP22957.1"/>
    </source>
</evidence>
<dbReference type="InterPro" id="IPR013762">
    <property type="entry name" value="Integrase-like_cat_sf"/>
</dbReference>
<evidence type="ECO:0000256" key="1">
    <source>
        <dbReference type="ARBA" id="ARBA00023172"/>
    </source>
</evidence>
<dbReference type="OrthoDB" id="7876241at2"/>
<organism evidence="2 3">
    <name type="scientific">Cohaesibacter marisflavi</name>
    <dbReference type="NCBI Taxonomy" id="655353"/>
    <lineage>
        <taxon>Bacteria</taxon>
        <taxon>Pseudomonadati</taxon>
        <taxon>Pseudomonadota</taxon>
        <taxon>Alphaproteobacteria</taxon>
        <taxon>Hyphomicrobiales</taxon>
        <taxon>Cohaesibacteraceae</taxon>
    </lineage>
</organism>
<gene>
    <name evidence="2" type="ORF">SAMN04488056_1363</name>
</gene>